<dbReference type="HAMAP" id="MF_02120">
    <property type="entry name" value="LysA"/>
    <property type="match status" value="1"/>
</dbReference>
<comment type="subunit">
    <text evidence="5">Homodimer.</text>
</comment>
<evidence type="ECO:0000256" key="7">
    <source>
        <dbReference type="PIRSR" id="PIRSR600183-50"/>
    </source>
</evidence>
<organism evidence="11 12">
    <name type="scientific">Faecalicoccus acidiformans</name>
    <dbReference type="NCBI Taxonomy" id="915173"/>
    <lineage>
        <taxon>Bacteria</taxon>
        <taxon>Bacillati</taxon>
        <taxon>Bacillota</taxon>
        <taxon>Erysipelotrichia</taxon>
        <taxon>Erysipelotrichales</taxon>
        <taxon>Erysipelotrichaceae</taxon>
        <taxon>Faecalicoccus</taxon>
    </lineage>
</organism>
<dbReference type="EC" id="4.1.1.20" evidence="5 6"/>
<dbReference type="NCBIfam" id="TIGR01048">
    <property type="entry name" value="lysA"/>
    <property type="match status" value="1"/>
</dbReference>
<dbReference type="InterPro" id="IPR022643">
    <property type="entry name" value="De-COase2_C"/>
</dbReference>
<feature type="binding site" evidence="5">
    <location>
        <begin position="280"/>
        <end position="283"/>
    </location>
    <ligand>
        <name>pyridoxal 5'-phosphate</name>
        <dbReference type="ChEBI" id="CHEBI:597326"/>
    </ligand>
</feature>
<gene>
    <name evidence="5" type="primary">lysA</name>
    <name evidence="11" type="ORF">HNQ43_000589</name>
</gene>
<dbReference type="InterPro" id="IPR002986">
    <property type="entry name" value="DAP_deCOOHase_LysA"/>
</dbReference>
<keyword evidence="4 5" id="KW-0456">Lyase</keyword>
<evidence type="ECO:0000256" key="4">
    <source>
        <dbReference type="ARBA" id="ARBA00023239"/>
    </source>
</evidence>
<comment type="pathway">
    <text evidence="5 8">Amino-acid biosynthesis; L-lysine biosynthesis via DAP pathway; L-lysine from DL-2,6-diaminopimelate: step 1/1.</text>
</comment>
<evidence type="ECO:0000313" key="12">
    <source>
        <dbReference type="Proteomes" id="UP000521313"/>
    </source>
</evidence>
<comment type="similarity">
    <text evidence="5">Belongs to the Orn/Lys/Arg decarboxylase class-II family. LysA subfamily.</text>
</comment>
<evidence type="ECO:0000259" key="10">
    <source>
        <dbReference type="Pfam" id="PF02784"/>
    </source>
</evidence>
<accession>A0A7W8D2W3</accession>
<comment type="function">
    <text evidence="5">Specifically catalyzes the decarboxylation of meso-diaminopimelate (meso-DAP) to L-lysine.</text>
</comment>
<dbReference type="InterPro" id="IPR022644">
    <property type="entry name" value="De-COase2_N"/>
</dbReference>
<dbReference type="AlphaFoldDB" id="A0A7W8D2W3"/>
<feature type="binding site" evidence="5">
    <location>
        <position position="379"/>
    </location>
    <ligand>
        <name>pyridoxal 5'-phosphate</name>
        <dbReference type="ChEBI" id="CHEBI:597326"/>
    </ligand>
</feature>
<evidence type="ECO:0000256" key="1">
    <source>
        <dbReference type="ARBA" id="ARBA00001933"/>
    </source>
</evidence>
<feature type="modified residue" description="N6-(pyridoxal phosphate)lysine" evidence="5 7">
    <location>
        <position position="56"/>
    </location>
</feature>
<dbReference type="SUPFAM" id="SSF50621">
    <property type="entry name" value="Alanine racemase C-terminal domain-like"/>
    <property type="match status" value="1"/>
</dbReference>
<keyword evidence="5" id="KW-0028">Amino-acid biosynthesis</keyword>
<comment type="cofactor">
    <cofactor evidence="1 5 7 8">
        <name>pyridoxal 5'-phosphate</name>
        <dbReference type="ChEBI" id="CHEBI:597326"/>
    </cofactor>
</comment>
<dbReference type="FunFam" id="3.20.20.10:FF:000003">
    <property type="entry name" value="Diaminopimelate decarboxylase"/>
    <property type="match status" value="1"/>
</dbReference>
<keyword evidence="3 5" id="KW-0663">Pyridoxal phosphate</keyword>
<feature type="active site" description="Proton donor" evidence="7">
    <location>
        <position position="350"/>
    </location>
</feature>
<evidence type="ECO:0000256" key="3">
    <source>
        <dbReference type="ARBA" id="ARBA00022898"/>
    </source>
</evidence>
<dbReference type="GO" id="GO:0030170">
    <property type="term" value="F:pyridoxal phosphate binding"/>
    <property type="evidence" value="ECO:0007669"/>
    <property type="project" value="UniProtKB-UniRule"/>
</dbReference>
<dbReference type="InterPro" id="IPR029066">
    <property type="entry name" value="PLP-binding_barrel"/>
</dbReference>
<dbReference type="Pfam" id="PF00278">
    <property type="entry name" value="Orn_DAP_Arg_deC"/>
    <property type="match status" value="1"/>
</dbReference>
<dbReference type="Gene3D" id="2.40.37.10">
    <property type="entry name" value="Lyase, Ornithine Decarboxylase, Chain A, domain 1"/>
    <property type="match status" value="1"/>
</dbReference>
<dbReference type="GO" id="GO:0008836">
    <property type="term" value="F:diaminopimelate decarboxylase activity"/>
    <property type="evidence" value="ECO:0007669"/>
    <property type="project" value="UniProtKB-UniRule"/>
</dbReference>
<comment type="catalytic activity">
    <reaction evidence="5 8">
        <text>meso-2,6-diaminopimelate + H(+) = L-lysine + CO2</text>
        <dbReference type="Rhea" id="RHEA:15101"/>
        <dbReference type="ChEBI" id="CHEBI:15378"/>
        <dbReference type="ChEBI" id="CHEBI:16526"/>
        <dbReference type="ChEBI" id="CHEBI:32551"/>
        <dbReference type="ChEBI" id="CHEBI:57791"/>
        <dbReference type="EC" id="4.1.1.20"/>
    </reaction>
</comment>
<dbReference type="GO" id="GO:0009089">
    <property type="term" value="P:lysine biosynthetic process via diaminopimelate"/>
    <property type="evidence" value="ECO:0007669"/>
    <property type="project" value="UniProtKB-UniRule"/>
</dbReference>
<dbReference type="PRINTS" id="PR01179">
    <property type="entry name" value="ODADCRBXLASE"/>
</dbReference>
<dbReference type="PANTHER" id="PTHR43727">
    <property type="entry name" value="DIAMINOPIMELATE DECARBOXYLASE"/>
    <property type="match status" value="1"/>
</dbReference>
<dbReference type="SUPFAM" id="SSF51419">
    <property type="entry name" value="PLP-binding barrel"/>
    <property type="match status" value="1"/>
</dbReference>
<comment type="caution">
    <text evidence="11">The sequence shown here is derived from an EMBL/GenBank/DDBJ whole genome shotgun (WGS) entry which is preliminary data.</text>
</comment>
<feature type="binding site" evidence="5">
    <location>
        <position position="351"/>
    </location>
    <ligand>
        <name>substrate</name>
    </ligand>
</feature>
<feature type="binding site" evidence="5">
    <location>
        <position position="319"/>
    </location>
    <ligand>
        <name>substrate</name>
    </ligand>
</feature>
<proteinExistence type="inferred from homology"/>
<dbReference type="EMBL" id="JACHHD010000004">
    <property type="protein sequence ID" value="MBB5184550.1"/>
    <property type="molecule type" value="Genomic_DNA"/>
</dbReference>
<evidence type="ECO:0000259" key="9">
    <source>
        <dbReference type="Pfam" id="PF00278"/>
    </source>
</evidence>
<keyword evidence="5 8" id="KW-0457">Lysine biosynthesis</keyword>
<evidence type="ECO:0000256" key="5">
    <source>
        <dbReference type="HAMAP-Rule" id="MF_02120"/>
    </source>
</evidence>
<name>A0A7W8D2W3_9FIRM</name>
<feature type="binding site" evidence="5">
    <location>
        <position position="283"/>
    </location>
    <ligand>
        <name>substrate</name>
    </ligand>
</feature>
<evidence type="ECO:0000256" key="8">
    <source>
        <dbReference type="RuleBase" id="RU003738"/>
    </source>
</evidence>
<feature type="domain" description="Orn/DAP/Arg decarboxylase 2 C-terminal" evidence="9">
    <location>
        <begin position="23"/>
        <end position="377"/>
    </location>
</feature>
<dbReference type="UniPathway" id="UPA00034">
    <property type="reaction ID" value="UER00027"/>
</dbReference>
<dbReference type="Proteomes" id="UP000521313">
    <property type="component" value="Unassembled WGS sequence"/>
</dbReference>
<reference evidence="11 12" key="1">
    <citation type="submission" date="2020-08" db="EMBL/GenBank/DDBJ databases">
        <title>Genomic Encyclopedia of Type Strains, Phase IV (KMG-IV): sequencing the most valuable type-strain genomes for metagenomic binning, comparative biology and taxonomic classification.</title>
        <authorList>
            <person name="Goeker M."/>
        </authorList>
    </citation>
    <scope>NUCLEOTIDE SEQUENCE [LARGE SCALE GENOMIC DNA]</scope>
    <source>
        <strain evidence="11 12">DSM 26963</strain>
    </source>
</reference>
<evidence type="ECO:0000256" key="2">
    <source>
        <dbReference type="ARBA" id="ARBA00022793"/>
    </source>
</evidence>
<feature type="binding site" evidence="5">
    <location>
        <position position="379"/>
    </location>
    <ligand>
        <name>substrate</name>
    </ligand>
</feature>
<dbReference type="InterPro" id="IPR009006">
    <property type="entry name" value="Ala_racemase/Decarboxylase_C"/>
</dbReference>
<feature type="binding site" evidence="5">
    <location>
        <position position="238"/>
    </location>
    <ligand>
        <name>pyridoxal 5'-phosphate</name>
        <dbReference type="ChEBI" id="CHEBI:597326"/>
    </ligand>
</feature>
<protein>
    <recommendedName>
        <fullName evidence="5 6">Diaminopimelate decarboxylase</fullName>
        <shortName evidence="5">DAP decarboxylase</shortName>
        <shortName evidence="5">DAPDC</shortName>
        <ecNumber evidence="5 6">4.1.1.20</ecNumber>
    </recommendedName>
</protein>
<keyword evidence="2 5" id="KW-0210">Decarboxylase</keyword>
<dbReference type="Gene3D" id="3.20.20.10">
    <property type="entry name" value="Alanine racemase"/>
    <property type="match status" value="1"/>
</dbReference>
<evidence type="ECO:0000313" key="11">
    <source>
        <dbReference type="EMBL" id="MBB5184550.1"/>
    </source>
</evidence>
<dbReference type="InterPro" id="IPR000183">
    <property type="entry name" value="Orn/DAP/Arg_de-COase"/>
</dbReference>
<sequence length="421" mass="47529">MDKVLKISGVPVTQLATQYGTPLYVYDENKLVEQCQSYKQNFVHPGFTTEILYASKAFSCVGMLHLIKEQRLCADVVSIGELATALEAGLDPDRIYFHGNNKTLEEINFAIEHGVYRFFVDNVQEAETLKKCIEKTNQKLLVMLRINPCIEAHTHEFIQTANIDSKFGISIYSIDEIKTLIRSLQTHEQIVFEGLHAHIGSQIFEKEAFVKEVQTMFSFISDLERDGFYCPKLDLGGGFAIHYTDQDRPIPIESICKTILDTCAQEQINKKTHVKTILIEPGRSIAGEAGSTLYTIGFSKQTPHKHYLFVDGGMSDNIRPCLYQAQYDADVATQMDSEKSRKVCIAGKCCESGDVLIPEMKLQPFSQGDLLIIYSTGAYGFSMFNNYNRNLRPAVVFVKDGKSRLIVRRESLEDLLKGDIR</sequence>
<dbReference type="Pfam" id="PF02784">
    <property type="entry name" value="Orn_Arg_deC_N"/>
    <property type="match status" value="1"/>
</dbReference>
<feature type="binding site" evidence="5">
    <location>
        <position position="323"/>
    </location>
    <ligand>
        <name>substrate</name>
    </ligand>
</feature>
<dbReference type="CDD" id="cd06828">
    <property type="entry name" value="PLPDE_III_DapDC"/>
    <property type="match status" value="1"/>
</dbReference>
<evidence type="ECO:0000256" key="6">
    <source>
        <dbReference type="NCBIfam" id="TIGR01048"/>
    </source>
</evidence>
<dbReference type="RefSeq" id="WP_183374606.1">
    <property type="nucleotide sequence ID" value="NZ_JACHHD010000004.1"/>
</dbReference>
<dbReference type="PANTHER" id="PTHR43727:SF2">
    <property type="entry name" value="GROUP IV DECARBOXYLASE"/>
    <property type="match status" value="1"/>
</dbReference>
<dbReference type="PRINTS" id="PR01181">
    <property type="entry name" value="DAPDCRBXLASE"/>
</dbReference>
<feature type="domain" description="Orn/DAP/Arg decarboxylase 2 N-terminal" evidence="10">
    <location>
        <begin position="30"/>
        <end position="286"/>
    </location>
</feature>